<keyword evidence="13" id="KW-1185">Reference proteome</keyword>
<gene>
    <name evidence="12" type="ORF">PAL_GLEAN10014752</name>
</gene>
<comment type="similarity">
    <text evidence="2">Belongs to the otopetrin family.</text>
</comment>
<feature type="transmembrane region" description="Helical" evidence="11">
    <location>
        <begin position="397"/>
        <end position="415"/>
    </location>
</feature>
<sequence length="615" mass="67850">MVVISHSPGKHPVVRNYASAPDSLDRHYDFILGSGTEAGSVGCRAAPAEAPPVASLEAQGTGAAKENQVDVRAQNLGSPASPHQKSWLVRHFSLLLRRDRQAQKAGQLFSGLLALNVVFLGGAFICSMIFNNVAVTLGDVWILLAVLRALSLLWLLYYGTGTSRRPHAVLYRDPHAGPIWVRGSLLLFGVFTICLNGFRVGYDLSHSHCKSQLELIFPAVEIIFIGVQTWVLWKHCKDCAQIQTNVTRCGLMLTLATNLLVWVLAVTNDSMHHEIEAELSALMEKLSGNDTNTCLCLNGTVCEAFRKGYLMLYPFGTEYCLICCAVLFVMWKNVGRRLAPHASAHPGTPPFHLHGAVFGPLLGLLALVAGVCVFVLFQIEASGPTIARQYFTLYYAYYVAVLPAMSLACLAGTAIHGLEERELDTLKNPTRSLDVVLLMGAALGQMGIAYFSTVAIVATRPHELLNHLILAYSLLLILQHMAQNLFIIEGLHRRPLWEVAPEGPAGKQEAEAQRRGSLLELGQGLRRASLAYMHAYSHLNWKRRALKEISLFLILCNITLWMMPAFGIHPEFENGLEKNFYGYRTWFTIVNFGLPLGVFYRMHSVGGLVEVYLGA</sequence>
<keyword evidence="9 11" id="KW-0472">Membrane</keyword>
<feature type="transmembrane region" description="Helical" evidence="11">
    <location>
        <begin position="581"/>
        <end position="600"/>
    </location>
</feature>
<keyword evidence="10" id="KW-0407">Ion channel</keyword>
<evidence type="ECO:0000256" key="10">
    <source>
        <dbReference type="ARBA" id="ARBA00023303"/>
    </source>
</evidence>
<evidence type="ECO:0000256" key="11">
    <source>
        <dbReference type="SAM" id="Phobius"/>
    </source>
</evidence>
<feature type="transmembrane region" description="Helical" evidence="11">
    <location>
        <begin position="179"/>
        <end position="200"/>
    </location>
</feature>
<evidence type="ECO:0000313" key="13">
    <source>
        <dbReference type="Proteomes" id="UP000010552"/>
    </source>
</evidence>
<accession>L5KLI5</accession>
<evidence type="ECO:0000256" key="7">
    <source>
        <dbReference type="ARBA" id="ARBA00022989"/>
    </source>
</evidence>
<evidence type="ECO:0000256" key="6">
    <source>
        <dbReference type="ARBA" id="ARBA00022781"/>
    </source>
</evidence>
<feature type="transmembrane region" description="Helical" evidence="11">
    <location>
        <begin position="435"/>
        <end position="458"/>
    </location>
</feature>
<evidence type="ECO:0000256" key="9">
    <source>
        <dbReference type="ARBA" id="ARBA00023136"/>
    </source>
</evidence>
<evidence type="ECO:0000256" key="5">
    <source>
        <dbReference type="ARBA" id="ARBA00022692"/>
    </source>
</evidence>
<evidence type="ECO:0000256" key="3">
    <source>
        <dbReference type="ARBA" id="ARBA00022448"/>
    </source>
</evidence>
<keyword evidence="7 11" id="KW-1133">Transmembrane helix</keyword>
<keyword evidence="8" id="KW-0406">Ion transport</keyword>
<feature type="transmembrane region" description="Helical" evidence="11">
    <location>
        <begin position="215"/>
        <end position="233"/>
    </location>
</feature>
<dbReference type="PANTHER" id="PTHR21522">
    <property type="entry name" value="PROTON CHANNEL OTOP"/>
    <property type="match status" value="1"/>
</dbReference>
<dbReference type="Proteomes" id="UP000010552">
    <property type="component" value="Unassembled WGS sequence"/>
</dbReference>
<evidence type="ECO:0000256" key="2">
    <source>
        <dbReference type="ARBA" id="ARBA00006513"/>
    </source>
</evidence>
<keyword evidence="5 11" id="KW-0812">Transmembrane</keyword>
<dbReference type="Pfam" id="PF03189">
    <property type="entry name" value="Otopetrin"/>
    <property type="match status" value="3"/>
</dbReference>
<dbReference type="PANTHER" id="PTHR21522:SF36">
    <property type="entry name" value="PROTON CHANNEL OTOP3"/>
    <property type="match status" value="1"/>
</dbReference>
<dbReference type="InterPro" id="IPR004878">
    <property type="entry name" value="Otopetrin"/>
</dbReference>
<dbReference type="GO" id="GO:0005886">
    <property type="term" value="C:plasma membrane"/>
    <property type="evidence" value="ECO:0007669"/>
    <property type="project" value="UniProtKB-SubCell"/>
</dbReference>
<proteinExistence type="inferred from homology"/>
<dbReference type="GO" id="GO:0015252">
    <property type="term" value="F:proton channel activity"/>
    <property type="evidence" value="ECO:0007669"/>
    <property type="project" value="InterPro"/>
</dbReference>
<dbReference type="InParanoid" id="L5KLI5"/>
<dbReference type="EMBL" id="KB030661">
    <property type="protein sequence ID" value="ELK12385.1"/>
    <property type="molecule type" value="Genomic_DNA"/>
</dbReference>
<dbReference type="STRING" id="9402.L5KLI5"/>
<organism evidence="12 13">
    <name type="scientific">Pteropus alecto</name>
    <name type="common">Black flying fox</name>
    <dbReference type="NCBI Taxonomy" id="9402"/>
    <lineage>
        <taxon>Eukaryota</taxon>
        <taxon>Metazoa</taxon>
        <taxon>Chordata</taxon>
        <taxon>Craniata</taxon>
        <taxon>Vertebrata</taxon>
        <taxon>Euteleostomi</taxon>
        <taxon>Mammalia</taxon>
        <taxon>Eutheria</taxon>
        <taxon>Laurasiatheria</taxon>
        <taxon>Chiroptera</taxon>
        <taxon>Yinpterochiroptera</taxon>
        <taxon>Pteropodoidea</taxon>
        <taxon>Pteropodidae</taxon>
        <taxon>Pteropodinae</taxon>
        <taxon>Pteropus</taxon>
    </lineage>
</organism>
<feature type="transmembrane region" description="Helical" evidence="11">
    <location>
        <begin position="140"/>
        <end position="158"/>
    </location>
</feature>
<feature type="transmembrane region" description="Helical" evidence="11">
    <location>
        <begin position="311"/>
        <end position="331"/>
    </location>
</feature>
<feature type="transmembrane region" description="Helical" evidence="11">
    <location>
        <begin position="549"/>
        <end position="569"/>
    </location>
</feature>
<dbReference type="FunCoup" id="L5KLI5">
    <property type="interactions" value="79"/>
</dbReference>
<keyword evidence="3" id="KW-0813">Transport</keyword>
<dbReference type="eggNOG" id="KOG4740">
    <property type="taxonomic scope" value="Eukaryota"/>
</dbReference>
<dbReference type="AlphaFoldDB" id="L5KLI5"/>
<evidence type="ECO:0000256" key="4">
    <source>
        <dbReference type="ARBA" id="ARBA00022475"/>
    </source>
</evidence>
<feature type="transmembrane region" description="Helical" evidence="11">
    <location>
        <begin position="351"/>
        <end position="377"/>
    </location>
</feature>
<keyword evidence="6" id="KW-0375">Hydrogen ion transport</keyword>
<evidence type="ECO:0000256" key="8">
    <source>
        <dbReference type="ARBA" id="ARBA00023065"/>
    </source>
</evidence>
<protein>
    <submittedName>
        <fullName evidence="12">Otopetrin-3</fullName>
    </submittedName>
</protein>
<evidence type="ECO:0000313" key="12">
    <source>
        <dbReference type="EMBL" id="ELK12385.1"/>
    </source>
</evidence>
<evidence type="ECO:0000256" key="1">
    <source>
        <dbReference type="ARBA" id="ARBA00004651"/>
    </source>
</evidence>
<feature type="transmembrane region" description="Helical" evidence="11">
    <location>
        <begin position="108"/>
        <end position="134"/>
    </location>
</feature>
<reference evidence="13" key="1">
    <citation type="journal article" date="2013" name="Science">
        <title>Comparative analysis of bat genomes provides insight into the evolution of flight and immunity.</title>
        <authorList>
            <person name="Zhang G."/>
            <person name="Cowled C."/>
            <person name="Shi Z."/>
            <person name="Huang Z."/>
            <person name="Bishop-Lilly K.A."/>
            <person name="Fang X."/>
            <person name="Wynne J.W."/>
            <person name="Xiong Z."/>
            <person name="Baker M.L."/>
            <person name="Zhao W."/>
            <person name="Tachedjian M."/>
            <person name="Zhu Y."/>
            <person name="Zhou P."/>
            <person name="Jiang X."/>
            <person name="Ng J."/>
            <person name="Yang L."/>
            <person name="Wu L."/>
            <person name="Xiao J."/>
            <person name="Feng Y."/>
            <person name="Chen Y."/>
            <person name="Sun X."/>
            <person name="Zhang Y."/>
            <person name="Marsh G.A."/>
            <person name="Crameri G."/>
            <person name="Broder C.C."/>
            <person name="Frey K.G."/>
            <person name="Wang L.F."/>
            <person name="Wang J."/>
        </authorList>
    </citation>
    <scope>NUCLEOTIDE SEQUENCE [LARGE SCALE GENOMIC DNA]</scope>
</reference>
<name>L5KLI5_PTEAL</name>
<keyword evidence="4" id="KW-1003">Cell membrane</keyword>
<comment type="subcellular location">
    <subcellularLocation>
        <location evidence="1">Cell membrane</location>
        <topology evidence="1">Multi-pass membrane protein</topology>
    </subcellularLocation>
</comment>